<protein>
    <submittedName>
        <fullName evidence="5">Uncharacterized membrane protein YeiB</fullName>
    </submittedName>
</protein>
<dbReference type="RefSeq" id="WP_097059757.1">
    <property type="nucleotide sequence ID" value="NZ_BMLC01000002.1"/>
</dbReference>
<keyword evidence="6" id="KW-1185">Reference proteome</keyword>
<feature type="domain" description="Heparan-alpha-glucosaminide N-acetyltransferase catalytic" evidence="4">
    <location>
        <begin position="6"/>
        <end position="190"/>
    </location>
</feature>
<feature type="domain" description="DUF418" evidence="3">
    <location>
        <begin position="239"/>
        <end position="328"/>
    </location>
</feature>
<gene>
    <name evidence="5" type="ORF">SAMN06296378_0657</name>
</gene>
<evidence type="ECO:0000259" key="4">
    <source>
        <dbReference type="Pfam" id="PF07786"/>
    </source>
</evidence>
<keyword evidence="2" id="KW-0472">Membrane</keyword>
<name>A0A2C8YU12_9MICO</name>
<dbReference type="EMBL" id="OCST01000001">
    <property type="protein sequence ID" value="SOE54105.1"/>
    <property type="molecule type" value="Genomic_DNA"/>
</dbReference>
<dbReference type="Pfam" id="PF04235">
    <property type="entry name" value="DUF418"/>
    <property type="match status" value="1"/>
</dbReference>
<dbReference type="Proteomes" id="UP000219440">
    <property type="component" value="Unassembled WGS sequence"/>
</dbReference>
<feature type="region of interest" description="Disordered" evidence="1">
    <location>
        <begin position="336"/>
        <end position="356"/>
    </location>
</feature>
<reference evidence="5 6" key="1">
    <citation type="submission" date="2017-09" db="EMBL/GenBank/DDBJ databases">
        <authorList>
            <person name="Ehlers B."/>
            <person name="Leendertz F.H."/>
        </authorList>
    </citation>
    <scope>NUCLEOTIDE SEQUENCE [LARGE SCALE GENOMIC DNA]</scope>
    <source>
        <strain evidence="5 6">CGMCC 1.05381</strain>
    </source>
</reference>
<evidence type="ECO:0000313" key="6">
    <source>
        <dbReference type="Proteomes" id="UP000219440"/>
    </source>
</evidence>
<feature type="transmembrane region" description="Helical" evidence="2">
    <location>
        <begin position="200"/>
        <end position="227"/>
    </location>
</feature>
<feature type="transmembrane region" description="Helical" evidence="2">
    <location>
        <begin position="82"/>
        <end position="99"/>
    </location>
</feature>
<evidence type="ECO:0000256" key="1">
    <source>
        <dbReference type="SAM" id="MobiDB-lite"/>
    </source>
</evidence>
<feature type="transmembrane region" description="Helical" evidence="2">
    <location>
        <begin position="300"/>
        <end position="319"/>
    </location>
</feature>
<feature type="transmembrane region" description="Helical" evidence="2">
    <location>
        <begin position="105"/>
        <end position="121"/>
    </location>
</feature>
<dbReference type="Pfam" id="PF07786">
    <property type="entry name" value="HGSNAT_cat"/>
    <property type="match status" value="1"/>
</dbReference>
<dbReference type="InterPro" id="IPR012429">
    <property type="entry name" value="HGSNAT_cat"/>
</dbReference>
<evidence type="ECO:0000256" key="2">
    <source>
        <dbReference type="SAM" id="Phobius"/>
    </source>
</evidence>
<evidence type="ECO:0000313" key="5">
    <source>
        <dbReference type="EMBL" id="SOE54105.1"/>
    </source>
</evidence>
<dbReference type="InterPro" id="IPR007349">
    <property type="entry name" value="DUF418"/>
</dbReference>
<keyword evidence="2" id="KW-1133">Transmembrane helix</keyword>
<dbReference type="OrthoDB" id="4966979at2"/>
<feature type="transmembrane region" description="Helical" evidence="2">
    <location>
        <begin position="128"/>
        <end position="150"/>
    </location>
</feature>
<feature type="transmembrane region" description="Helical" evidence="2">
    <location>
        <begin position="264"/>
        <end position="288"/>
    </location>
</feature>
<sequence>MTSDTRIVGIDVARGLAVLGMFGAHIGVIMPFDWLEPDTWSDVVSGRSSILFATLAGVSIAIMSGRTTVVSGVDLSRVRLRLAVRAFLVFVIGGLLIALGTNVAVILPVYAMLFAMALPFLRMPPLALFGSALVIAVAVPLFLATVGPLLGDPPNEGIALASDLFLNGSYPALLWIAFVLVGLGIGRLDLAARSVQGGLLILGAMLATLGYSVGEFAAATLGASSIATTEPHSGSPFEVVGSLGFALAVLGICLYASRVIHRPLFPLAAVGSMALTVYTVHIVVIAMIGASVPGEDDNSLWIIFVVVALAAASLWKIFIGKGPLEWLLAVASRSATRPPRADRLDPATPQQRNPES</sequence>
<dbReference type="AlphaFoldDB" id="A0A2C8YU12"/>
<organism evidence="5 6">
    <name type="scientific">Salinibacterium xinjiangense</name>
    <dbReference type="NCBI Taxonomy" id="386302"/>
    <lineage>
        <taxon>Bacteria</taxon>
        <taxon>Bacillati</taxon>
        <taxon>Actinomycetota</taxon>
        <taxon>Actinomycetes</taxon>
        <taxon>Micrococcales</taxon>
        <taxon>Microbacteriaceae</taxon>
        <taxon>Salinibacterium</taxon>
    </lineage>
</organism>
<keyword evidence="2" id="KW-0812">Transmembrane</keyword>
<feature type="transmembrane region" description="Helical" evidence="2">
    <location>
        <begin position="239"/>
        <end position="257"/>
    </location>
</feature>
<evidence type="ECO:0000259" key="3">
    <source>
        <dbReference type="Pfam" id="PF04235"/>
    </source>
</evidence>
<feature type="transmembrane region" description="Helical" evidence="2">
    <location>
        <begin position="170"/>
        <end position="188"/>
    </location>
</feature>
<accession>A0A2C8YU12</accession>
<proteinExistence type="predicted"/>
<feature type="transmembrane region" description="Helical" evidence="2">
    <location>
        <begin position="50"/>
        <end position="70"/>
    </location>
</feature>
<feature type="transmembrane region" description="Helical" evidence="2">
    <location>
        <begin position="12"/>
        <end position="30"/>
    </location>
</feature>